<sequence length="189" mass="20579">MLTGTGPQWPHSRSRPQEWVRISTVQVRRPGRVVVPDPIRRHPPCVLRVAGSAPHPVSGMEWAGWRPHTLVKTSVLSIRRALAEIGQTSTLTGQGCAPCDGPVTIFPPDPNLHELRLELSRLRAARGWTYDELAARTGLSRRTLIEIEQGRTVGTLATWHALAHALGAPVDHLLGTLCTGHEPPAPPAT</sequence>
<organism evidence="2 3">
    <name type="scientific">Streptomyces yatensis</name>
    <dbReference type="NCBI Taxonomy" id="155177"/>
    <lineage>
        <taxon>Bacteria</taxon>
        <taxon>Bacillati</taxon>
        <taxon>Actinomycetota</taxon>
        <taxon>Actinomycetes</taxon>
        <taxon>Kitasatosporales</taxon>
        <taxon>Streptomycetaceae</taxon>
        <taxon>Streptomyces</taxon>
        <taxon>Streptomyces violaceusniger group</taxon>
    </lineage>
</organism>
<evidence type="ECO:0000259" key="1">
    <source>
        <dbReference type="PROSITE" id="PS50943"/>
    </source>
</evidence>
<evidence type="ECO:0000313" key="2">
    <source>
        <dbReference type="EMBL" id="GAA1732990.1"/>
    </source>
</evidence>
<dbReference type="InterPro" id="IPR010982">
    <property type="entry name" value="Lambda_DNA-bd_dom_sf"/>
</dbReference>
<dbReference type="Pfam" id="PF13560">
    <property type="entry name" value="HTH_31"/>
    <property type="match status" value="1"/>
</dbReference>
<accession>A0ABP4VNY3</accession>
<keyword evidence="3" id="KW-1185">Reference proteome</keyword>
<feature type="domain" description="HTH cro/C1-type" evidence="1">
    <location>
        <begin position="119"/>
        <end position="173"/>
    </location>
</feature>
<dbReference type="Gene3D" id="1.10.260.40">
    <property type="entry name" value="lambda repressor-like DNA-binding domains"/>
    <property type="match status" value="1"/>
</dbReference>
<dbReference type="PROSITE" id="PS50943">
    <property type="entry name" value="HTH_CROC1"/>
    <property type="match status" value="1"/>
</dbReference>
<dbReference type="SMART" id="SM00530">
    <property type="entry name" value="HTH_XRE"/>
    <property type="match status" value="1"/>
</dbReference>
<dbReference type="CDD" id="cd00093">
    <property type="entry name" value="HTH_XRE"/>
    <property type="match status" value="1"/>
</dbReference>
<dbReference type="InterPro" id="IPR001387">
    <property type="entry name" value="Cro/C1-type_HTH"/>
</dbReference>
<comment type="caution">
    <text evidence="2">The sequence shown here is derived from an EMBL/GenBank/DDBJ whole genome shotgun (WGS) entry which is preliminary data.</text>
</comment>
<protein>
    <recommendedName>
        <fullName evidence="1">HTH cro/C1-type domain-containing protein</fullName>
    </recommendedName>
</protein>
<dbReference type="EMBL" id="BAAALR010000166">
    <property type="protein sequence ID" value="GAA1732990.1"/>
    <property type="molecule type" value="Genomic_DNA"/>
</dbReference>
<reference evidence="3" key="1">
    <citation type="journal article" date="2019" name="Int. J. Syst. Evol. Microbiol.">
        <title>The Global Catalogue of Microorganisms (GCM) 10K type strain sequencing project: providing services to taxonomists for standard genome sequencing and annotation.</title>
        <authorList>
            <consortium name="The Broad Institute Genomics Platform"/>
            <consortium name="The Broad Institute Genome Sequencing Center for Infectious Disease"/>
            <person name="Wu L."/>
            <person name="Ma J."/>
        </authorList>
    </citation>
    <scope>NUCLEOTIDE SEQUENCE [LARGE SCALE GENOMIC DNA]</scope>
    <source>
        <strain evidence="3">JCM 13244</strain>
    </source>
</reference>
<name>A0ABP4VNY3_9ACTN</name>
<gene>
    <name evidence="2" type="ORF">GCM10009680_86890</name>
</gene>
<dbReference type="Proteomes" id="UP001499947">
    <property type="component" value="Unassembled WGS sequence"/>
</dbReference>
<dbReference type="SUPFAM" id="SSF47413">
    <property type="entry name" value="lambda repressor-like DNA-binding domains"/>
    <property type="match status" value="1"/>
</dbReference>
<proteinExistence type="predicted"/>
<evidence type="ECO:0000313" key="3">
    <source>
        <dbReference type="Proteomes" id="UP001499947"/>
    </source>
</evidence>